<gene>
    <name evidence="4" type="ORF">CTEN210_01586</name>
</gene>
<dbReference type="InterPro" id="IPR035992">
    <property type="entry name" value="Ricin_B-like_lectins"/>
</dbReference>
<feature type="domain" description="Ricin B lectin" evidence="3">
    <location>
        <begin position="68"/>
        <end position="202"/>
    </location>
</feature>
<evidence type="ECO:0000313" key="5">
    <source>
        <dbReference type="Proteomes" id="UP001054902"/>
    </source>
</evidence>
<dbReference type="PROSITE" id="PS50231">
    <property type="entry name" value="RICIN_B_LECTIN"/>
    <property type="match status" value="2"/>
</dbReference>
<dbReference type="AlphaFoldDB" id="A0AAD3CFF3"/>
<evidence type="ECO:0000256" key="2">
    <source>
        <dbReference type="SAM" id="SignalP"/>
    </source>
</evidence>
<name>A0AAD3CFF3_9STRA</name>
<accession>A0AAD3CFF3</accession>
<keyword evidence="5" id="KW-1185">Reference proteome</keyword>
<comment type="caution">
    <text evidence="4">The sequence shown here is derived from an EMBL/GenBank/DDBJ whole genome shotgun (WGS) entry which is preliminary data.</text>
</comment>
<feature type="domain" description="Ricin B lectin" evidence="3">
    <location>
        <begin position="213"/>
        <end position="338"/>
    </location>
</feature>
<evidence type="ECO:0000313" key="4">
    <source>
        <dbReference type="EMBL" id="GFH45112.1"/>
    </source>
</evidence>
<dbReference type="EMBL" id="BLLK01000020">
    <property type="protein sequence ID" value="GFH45112.1"/>
    <property type="molecule type" value="Genomic_DNA"/>
</dbReference>
<dbReference type="InterPro" id="IPR000772">
    <property type="entry name" value="Ricin_B_lectin"/>
</dbReference>
<dbReference type="Gene3D" id="2.80.10.50">
    <property type="match status" value="2"/>
</dbReference>
<dbReference type="SMART" id="SM00458">
    <property type="entry name" value="RICIN"/>
    <property type="match status" value="2"/>
</dbReference>
<sequence>MKVPQAWFRSAIYCFLISVNTVIGYSNGNTTTTLPDPLVFPNDSQVYIEKLTVSTRDLAINSNFVIKNSQQTSTNSDLCLQMASTQAGARASLQVCDEDKTTQVFKTDIHSRLILVADQSLCLIREVVTKSNGKKVKFISLKACGSKNKENMWVMDAFEDTMGWKRNSFQVAGVAQDLAEAGKGLRVQKRKQVKKMQVWNEVNGVPSVFNIKNGVQTLNGDDICLEAESLTSTAKLTAQKCSGSNLQKWQSDGIGRIVSSSDSSKCIVWKGTSQLGIGACTLANKYVHFVYNKLDETLLLKKNGLKAFSISGNILEAGREIVLSTRQSNLLSQTWTLSSETLDDTPLLYFIGNPCNDEFESGVCDVCTGDCDNDSDCQGSMRCAQRSNANGLEHVIGCDFPGNNRYPTDDFCFSVQTVADGVINYVGECGGGNYLCSHCEGDCDTDADCAGTLICKQRSGYEAVAGCSGEGGLTDIYAKDVCIEPENPAPQPTPTPPTPAPTASPTKAPTPAPVTPTPPTGFPDVVINGDCTNCGLCTGDCDSDSDCQGDMRCAQRSSSNNGLEIVPGCSFDGNRHSGEDICFEVQSVGDKIINYIGECGTEGYQCGECEGDCDGDEDCTGDLICEQRSGLEPVTGCSGEGGTNDAYSKDICVNPGGPPPNEFYEDSLRIREAECTSANPCPMCYGSCLVDSDCEGSLKCFNRSGSEPIPNCVTGSSQDIANTNYCYDAPTNGDVTYIPGELVERIIDGIRLELSAGLTARLIARSYTPLFGTSFHGDPDAAAVFPKSDGGWIYVSNSEKTNGGVGAIHFDSSGEITNYEMILDTTTQNCGGGKTYWGTWVTCEETSGGQVHEVDPYTGTSAQTVIGNSGGEYESFAYDARNRLAPTFYVTHDDSFGAMVRYTPDSAIVAAAESTGDYSKVLTDQGTSGVHHWLVLNPTSGTFSWTDVRSVGDNNASQHYPSAEGIDIRDGILYFTTKGQKRLFILDLDAGTYTWQSTNQGAFSGQPDQIQRILANDSDNDMLYFCEEAASDNGIHARDVNGDFYRIIDGGDLSSETTGLAFSPDNKHMYVSYQSDGYIFDITREDGYPFGAHRLDIKYHAV</sequence>
<keyword evidence="2" id="KW-0732">Signal</keyword>
<organism evidence="4 5">
    <name type="scientific">Chaetoceros tenuissimus</name>
    <dbReference type="NCBI Taxonomy" id="426638"/>
    <lineage>
        <taxon>Eukaryota</taxon>
        <taxon>Sar</taxon>
        <taxon>Stramenopiles</taxon>
        <taxon>Ochrophyta</taxon>
        <taxon>Bacillariophyta</taxon>
        <taxon>Coscinodiscophyceae</taxon>
        <taxon>Chaetocerotophycidae</taxon>
        <taxon>Chaetocerotales</taxon>
        <taxon>Chaetocerotaceae</taxon>
        <taxon>Chaetoceros</taxon>
    </lineage>
</organism>
<reference evidence="4 5" key="1">
    <citation type="journal article" date="2021" name="Sci. Rep.">
        <title>The genome of the diatom Chaetoceros tenuissimus carries an ancient integrated fragment of an extant virus.</title>
        <authorList>
            <person name="Hongo Y."/>
            <person name="Kimura K."/>
            <person name="Takaki Y."/>
            <person name="Yoshida Y."/>
            <person name="Baba S."/>
            <person name="Kobayashi G."/>
            <person name="Nagasaki K."/>
            <person name="Hano T."/>
            <person name="Tomaru Y."/>
        </authorList>
    </citation>
    <scope>NUCLEOTIDE SEQUENCE [LARGE SCALE GENOMIC DNA]</scope>
    <source>
        <strain evidence="4 5">NIES-3715</strain>
    </source>
</reference>
<dbReference type="PANTHER" id="PTHR35399:SF2">
    <property type="entry name" value="DUF839 DOMAIN-CONTAINING PROTEIN"/>
    <property type="match status" value="1"/>
</dbReference>
<protein>
    <recommendedName>
        <fullName evidence="3">Ricin B lectin domain-containing protein</fullName>
    </recommendedName>
</protein>
<dbReference type="SUPFAM" id="SSF63825">
    <property type="entry name" value="YWTD domain"/>
    <property type="match status" value="1"/>
</dbReference>
<feature type="chain" id="PRO_5042282575" description="Ricin B lectin domain-containing protein" evidence="2">
    <location>
        <begin position="25"/>
        <end position="1102"/>
    </location>
</feature>
<dbReference type="PANTHER" id="PTHR35399">
    <property type="entry name" value="SLR8030 PROTEIN"/>
    <property type="match status" value="1"/>
</dbReference>
<feature type="signal peptide" evidence="2">
    <location>
        <begin position="1"/>
        <end position="24"/>
    </location>
</feature>
<dbReference type="SUPFAM" id="SSF50370">
    <property type="entry name" value="Ricin B-like lectins"/>
    <property type="match status" value="1"/>
</dbReference>
<evidence type="ECO:0000256" key="1">
    <source>
        <dbReference type="SAM" id="MobiDB-lite"/>
    </source>
</evidence>
<feature type="region of interest" description="Disordered" evidence="1">
    <location>
        <begin position="484"/>
        <end position="520"/>
    </location>
</feature>
<proteinExistence type="predicted"/>
<dbReference type="Proteomes" id="UP001054902">
    <property type="component" value="Unassembled WGS sequence"/>
</dbReference>
<feature type="compositionally biased region" description="Pro residues" evidence="1">
    <location>
        <begin position="487"/>
        <end position="520"/>
    </location>
</feature>
<evidence type="ECO:0000259" key="3">
    <source>
        <dbReference type="SMART" id="SM00458"/>
    </source>
</evidence>